<dbReference type="Pfam" id="PF08242">
    <property type="entry name" value="Methyltransf_12"/>
    <property type="match status" value="1"/>
</dbReference>
<proteinExistence type="predicted"/>
<organism evidence="2 3">
    <name type="scientific">Silvanigrella aquatica</name>
    <dbReference type="NCBI Taxonomy" id="1915309"/>
    <lineage>
        <taxon>Bacteria</taxon>
        <taxon>Pseudomonadati</taxon>
        <taxon>Bdellovibrionota</taxon>
        <taxon>Oligoflexia</taxon>
        <taxon>Silvanigrellales</taxon>
        <taxon>Silvanigrellaceae</taxon>
        <taxon>Silvanigrella</taxon>
    </lineage>
</organism>
<sequence>MTNISSYAKDNKSLHSKKIIPNVKMEKNIIINSQNKNPYETDEMLNMYLNFHYGKSFFDVPNYLKALTDIAIRHSSKFKKALDIGCSVGRASFELSQYFEHTDALDYSNQFIQTAKKIQSNEAVYYTNLIEGEISEYKNVNIKSFISDTTKIKNILFNKSDACYLEQSFSNYDLILAANLLDRLKEPALFLKGISQRMNSDGVFILSSPYTWMEKYTDKKNWLGGITPQGSIITSYDALKNILSKEFTEVQPPSDIPYIIQETSREYQLGIAELTVWRKK</sequence>
<dbReference type="OrthoDB" id="5292923at2"/>
<keyword evidence="3" id="KW-1185">Reference proteome</keyword>
<accession>A0A1L4D3R2</accession>
<dbReference type="PANTHER" id="PTHR45445">
    <property type="match status" value="1"/>
</dbReference>
<feature type="domain" description="Methyltransferase type 12" evidence="1">
    <location>
        <begin position="82"/>
        <end position="204"/>
    </location>
</feature>
<evidence type="ECO:0000313" key="3">
    <source>
        <dbReference type="Proteomes" id="UP000184731"/>
    </source>
</evidence>
<dbReference type="GO" id="GO:0008168">
    <property type="term" value="F:methyltransferase activity"/>
    <property type="evidence" value="ECO:0007669"/>
    <property type="project" value="UniProtKB-KW"/>
</dbReference>
<dbReference type="Proteomes" id="UP000184731">
    <property type="component" value="Chromosome"/>
</dbReference>
<evidence type="ECO:0000313" key="2">
    <source>
        <dbReference type="EMBL" id="APJ04820.1"/>
    </source>
</evidence>
<dbReference type="Gene3D" id="3.40.50.150">
    <property type="entry name" value="Vaccinia Virus protein VP39"/>
    <property type="match status" value="1"/>
</dbReference>
<dbReference type="GO" id="GO:0032259">
    <property type="term" value="P:methylation"/>
    <property type="evidence" value="ECO:0007669"/>
    <property type="project" value="UniProtKB-KW"/>
</dbReference>
<dbReference type="NCBIfam" id="TIGR04345">
    <property type="entry name" value="ovoA_Cterm"/>
    <property type="match status" value="1"/>
</dbReference>
<dbReference type="STRING" id="1915309.AXG55_13295"/>
<dbReference type="KEGG" id="saqi:AXG55_13295"/>
<dbReference type="InterPro" id="IPR027625">
    <property type="entry name" value="OvoA_Cterm"/>
</dbReference>
<keyword evidence="2" id="KW-0489">Methyltransferase</keyword>
<name>A0A1L4D3R2_9BACT</name>
<reference evidence="2 3" key="1">
    <citation type="submission" date="2016-10" db="EMBL/GenBank/DDBJ databases">
        <title>Silvanigrella aquatica sp. nov., isolated from a freshwater lake located in the Black Forest, Germany, description of Silvanigrellaceae fam. nov., Silvanigrellales ord. nov., reclassification of the order Bdellovibrionales in the class Oligoflexia, reclassification of the families Bacteriovoracaceae and Halobacteriovoraceae in the new order Bacteriovoracales ord. nov., and reclassification of the family Pseudobacteriovoracaceae in the order Oligoflexiales.</title>
        <authorList>
            <person name="Hahn M.W."/>
            <person name="Schmidt J."/>
            <person name="Koll U."/>
            <person name="Rohde M."/>
            <person name="Verbag S."/>
            <person name="Pitt A."/>
            <person name="Nakai R."/>
            <person name="Naganuma T."/>
            <person name="Lang E."/>
        </authorList>
    </citation>
    <scope>NUCLEOTIDE SEQUENCE [LARGE SCALE GENOMIC DNA]</scope>
    <source>
        <strain evidence="2 3">MWH-Nonnen-W8red</strain>
    </source>
</reference>
<evidence type="ECO:0000259" key="1">
    <source>
        <dbReference type="Pfam" id="PF08242"/>
    </source>
</evidence>
<dbReference type="PANTHER" id="PTHR45445:SF2">
    <property type="entry name" value="METHYLTRANSFERASE TYPE 11 DOMAIN-CONTAINING PROTEIN"/>
    <property type="match status" value="1"/>
</dbReference>
<protein>
    <submittedName>
        <fullName evidence="2">Putative 4-mercaptohistidine N1-methyltransferase</fullName>
    </submittedName>
</protein>
<dbReference type="InterPro" id="IPR029063">
    <property type="entry name" value="SAM-dependent_MTases_sf"/>
</dbReference>
<dbReference type="AlphaFoldDB" id="A0A1L4D3R2"/>
<keyword evidence="2" id="KW-0808">Transferase</keyword>
<gene>
    <name evidence="2" type="ORF">AXG55_13295</name>
</gene>
<dbReference type="SUPFAM" id="SSF53335">
    <property type="entry name" value="S-adenosyl-L-methionine-dependent methyltransferases"/>
    <property type="match status" value="1"/>
</dbReference>
<dbReference type="InterPro" id="IPR013217">
    <property type="entry name" value="Methyltransf_12"/>
</dbReference>
<dbReference type="CDD" id="cd02440">
    <property type="entry name" value="AdoMet_MTases"/>
    <property type="match status" value="1"/>
</dbReference>
<dbReference type="EMBL" id="CP017834">
    <property type="protein sequence ID" value="APJ04820.1"/>
    <property type="molecule type" value="Genomic_DNA"/>
</dbReference>
<dbReference type="RefSeq" id="WP_148698576.1">
    <property type="nucleotide sequence ID" value="NZ_CP017834.1"/>
</dbReference>